<protein>
    <recommendedName>
        <fullName evidence="3">Mga helix-turn-helix domain-containing protein</fullName>
    </recommendedName>
</protein>
<accession>A0AAW6FRN6</accession>
<dbReference type="RefSeq" id="WP_195190846.1">
    <property type="nucleotide sequence ID" value="NZ_JADMUL010000004.1"/>
</dbReference>
<reference evidence="1" key="1">
    <citation type="submission" date="2023-01" db="EMBL/GenBank/DDBJ databases">
        <title>Human gut microbiome strain richness.</title>
        <authorList>
            <person name="Chen-Liaw A."/>
        </authorList>
    </citation>
    <scope>NUCLEOTIDE SEQUENCE</scope>
    <source>
        <strain evidence="1">D55st1_G4_D55t1_190419</strain>
    </source>
</reference>
<proteinExistence type="predicted"/>
<comment type="caution">
    <text evidence="1">The sequence shown here is derived from an EMBL/GenBank/DDBJ whole genome shotgun (WGS) entry which is preliminary data.</text>
</comment>
<name>A0AAW6FRN6_9FIRM</name>
<sequence length="467" mass="56222">MIFEDTSLKSIYELDHVLQEEHDLLSVSKEIYRITQLLMDKYQRNEIVKFYHYDNNGDAIYVDFNLVSENTWYRSVAEIKQILYRHTDSSQFSIHKALYDLGVIEPESTFKYNRYLQLLYLMYIINYFAFPNLNIFKKLHQDQFNNTYDEGTSNGKYVSFIMNNLFEDEDTFVRFQQETINITDISYDLAIQCRLMSQAFPFSNHPLNILQEIIESNQTSVSQQYLKDPIFSFMEYCQSFSMRSYCVDLYKNLSEEPNLFKFDSLTIQPSSFWKQRYIPIEKLDDFLMEDELYRFCCQKEKHPEVREKIKFVKGKSVAFLKKLIAYDHNWKQYNDDFILIENINNTECIYALKAAIVIKTYYELTTKLKTRINDSYPLRSLLSMNFDKFDLFPATLPIRYFLLACYAQYLNAIMEEDTWYPQFKIEYLIPELLFLKLMSEAYSCRQYENLYIFLAFSRTQLSEYLEY</sequence>
<dbReference type="Proteomes" id="UP001220658">
    <property type="component" value="Unassembled WGS sequence"/>
</dbReference>
<evidence type="ECO:0000313" key="1">
    <source>
        <dbReference type="EMBL" id="MDC0827663.1"/>
    </source>
</evidence>
<gene>
    <name evidence="1" type="ORF">POG00_02945</name>
</gene>
<dbReference type="EMBL" id="JAQNCK010000005">
    <property type="protein sequence ID" value="MDC0827663.1"/>
    <property type="molecule type" value="Genomic_DNA"/>
</dbReference>
<evidence type="ECO:0008006" key="3">
    <source>
        <dbReference type="Google" id="ProtNLM"/>
    </source>
</evidence>
<organism evidence="1 2">
    <name type="scientific">Faecalitalea cylindroides</name>
    <dbReference type="NCBI Taxonomy" id="39483"/>
    <lineage>
        <taxon>Bacteria</taxon>
        <taxon>Bacillati</taxon>
        <taxon>Bacillota</taxon>
        <taxon>Erysipelotrichia</taxon>
        <taxon>Erysipelotrichales</taxon>
        <taxon>Erysipelotrichaceae</taxon>
        <taxon>Faecalitalea</taxon>
    </lineage>
</organism>
<evidence type="ECO:0000313" key="2">
    <source>
        <dbReference type="Proteomes" id="UP001220658"/>
    </source>
</evidence>
<dbReference type="AlphaFoldDB" id="A0AAW6FRN6"/>